<dbReference type="Proteomes" id="UP000238375">
    <property type="component" value="Unassembled WGS sequence"/>
</dbReference>
<protein>
    <submittedName>
        <fullName evidence="1">Uncharacterized protein</fullName>
    </submittedName>
</protein>
<accession>A0A2T0SQ99</accession>
<evidence type="ECO:0000313" key="2">
    <source>
        <dbReference type="Proteomes" id="UP000238375"/>
    </source>
</evidence>
<sequence>MQSTSTIQTNSTMDKLQKFELMNKIVRELEDLQNSQNALIEKIGKIEVDNMNGLNDSFLEKNLGEMHGKVADNVDAVTNIFTYFEQKRDEYGDKNRSAIEALEAQAAAEAANE</sequence>
<dbReference type="EMBL" id="PVTE01000014">
    <property type="protein sequence ID" value="PRY35543.1"/>
    <property type="molecule type" value="Genomic_DNA"/>
</dbReference>
<comment type="caution">
    <text evidence="1">The sequence shown here is derived from an EMBL/GenBank/DDBJ whole genome shotgun (WGS) entry which is preliminary data.</text>
</comment>
<dbReference type="AlphaFoldDB" id="A0A2T0SQ99"/>
<name>A0A2T0SQ99_9BACT</name>
<evidence type="ECO:0000313" key="1">
    <source>
        <dbReference type="EMBL" id="PRY35543.1"/>
    </source>
</evidence>
<keyword evidence="2" id="KW-1185">Reference proteome</keyword>
<reference evidence="1 2" key="1">
    <citation type="submission" date="2018-03" db="EMBL/GenBank/DDBJ databases">
        <title>Genomic Encyclopedia of Archaeal and Bacterial Type Strains, Phase II (KMG-II): from individual species to whole genera.</title>
        <authorList>
            <person name="Goeker M."/>
        </authorList>
    </citation>
    <scope>NUCLEOTIDE SEQUENCE [LARGE SCALE GENOMIC DNA]</scope>
    <source>
        <strain evidence="1 2">DSM 28354</strain>
    </source>
</reference>
<proteinExistence type="predicted"/>
<organism evidence="1 2">
    <name type="scientific">Spirosoma oryzae</name>
    <dbReference type="NCBI Taxonomy" id="1469603"/>
    <lineage>
        <taxon>Bacteria</taxon>
        <taxon>Pseudomonadati</taxon>
        <taxon>Bacteroidota</taxon>
        <taxon>Cytophagia</taxon>
        <taxon>Cytophagales</taxon>
        <taxon>Cytophagaceae</taxon>
        <taxon>Spirosoma</taxon>
    </lineage>
</organism>
<gene>
    <name evidence="1" type="ORF">CLV58_114128</name>
</gene>